<organism evidence="6 7">
    <name type="scientific">Lepisosteus oculatus</name>
    <name type="common">Spotted gar</name>
    <dbReference type="NCBI Taxonomy" id="7918"/>
    <lineage>
        <taxon>Eukaryota</taxon>
        <taxon>Metazoa</taxon>
        <taxon>Chordata</taxon>
        <taxon>Craniata</taxon>
        <taxon>Vertebrata</taxon>
        <taxon>Euteleostomi</taxon>
        <taxon>Actinopterygii</taxon>
        <taxon>Neopterygii</taxon>
        <taxon>Holostei</taxon>
        <taxon>Semionotiformes</taxon>
        <taxon>Lepisosteidae</taxon>
        <taxon>Lepisosteus</taxon>
    </lineage>
</organism>
<sequence length="222" mass="23619">MQPHTLEVARLYQTEFIRSARAVGALWAVCTLCFAVIEVVILIQPSWVGTGEVRYRPGQGGAPPLAGSLGLFEVCLDTDWLVPECRGSLGTLTPLPSFQTPAVLVCMSLALVWASVGCLALFRFCNAATVYKICAWLQLSAGEGAGPAGGGLPLRSGLLRSRAPEPAESTWVTLCDVTRRCAACVISVGVSVYRTLAFVLGNRQDALLPQDSKQGEGHLEVT</sequence>
<keyword evidence="2 5" id="KW-0812">Transmembrane</keyword>
<reference evidence="6" key="3">
    <citation type="submission" date="2025-09" db="UniProtKB">
        <authorList>
            <consortium name="Ensembl"/>
        </authorList>
    </citation>
    <scope>IDENTIFICATION</scope>
</reference>
<reference evidence="7" key="1">
    <citation type="submission" date="2011-12" db="EMBL/GenBank/DDBJ databases">
        <title>The Draft Genome of Lepisosteus oculatus.</title>
        <authorList>
            <consortium name="The Broad Institute Genome Assembly &amp; Analysis Group"/>
            <consortium name="Computational R&amp;D Group"/>
            <consortium name="and Sequencing Platform"/>
            <person name="Di Palma F."/>
            <person name="Alfoldi J."/>
            <person name="Johnson J."/>
            <person name="Berlin A."/>
            <person name="Gnerre S."/>
            <person name="Jaffe D."/>
            <person name="MacCallum I."/>
            <person name="Young S."/>
            <person name="Walker B.J."/>
            <person name="Lander E.S."/>
            <person name="Lindblad-Toh K."/>
        </authorList>
    </citation>
    <scope>NUCLEOTIDE SEQUENCE [LARGE SCALE GENOMIC DNA]</scope>
</reference>
<dbReference type="Proteomes" id="UP000018468">
    <property type="component" value="Linkage group LG1"/>
</dbReference>
<dbReference type="PANTHER" id="PTHR12489:SF17">
    <property type="entry name" value="LHFPL TETRASPAN SUBFAMILY MEMBER 4B"/>
    <property type="match status" value="1"/>
</dbReference>
<evidence type="ECO:0000313" key="7">
    <source>
        <dbReference type="Proteomes" id="UP000018468"/>
    </source>
</evidence>
<evidence type="ECO:0000256" key="4">
    <source>
        <dbReference type="ARBA" id="ARBA00023136"/>
    </source>
</evidence>
<keyword evidence="3 5" id="KW-1133">Transmembrane helix</keyword>
<evidence type="ECO:0000256" key="1">
    <source>
        <dbReference type="ARBA" id="ARBA00004141"/>
    </source>
</evidence>
<dbReference type="AlphaFoldDB" id="W5NC18"/>
<dbReference type="GeneTree" id="ENSGT00990000203541"/>
<dbReference type="GO" id="GO:0007605">
    <property type="term" value="P:sensory perception of sound"/>
    <property type="evidence" value="ECO:0000318"/>
    <property type="project" value="GO_Central"/>
</dbReference>
<dbReference type="Ensembl" id="ENSLOCT00000018209.1">
    <property type="protein sequence ID" value="ENSLOCP00000018177.1"/>
    <property type="gene ID" value="ENSLOCG00000014763.1"/>
</dbReference>
<proteinExistence type="predicted"/>
<evidence type="ECO:0000313" key="6">
    <source>
        <dbReference type="Ensembl" id="ENSLOCP00000018177.1"/>
    </source>
</evidence>
<keyword evidence="4 5" id="KW-0472">Membrane</keyword>
<dbReference type="GO" id="GO:0005886">
    <property type="term" value="C:plasma membrane"/>
    <property type="evidence" value="ECO:0000318"/>
    <property type="project" value="GO_Central"/>
</dbReference>
<dbReference type="eggNOG" id="KOG4026">
    <property type="taxonomic scope" value="Eukaryota"/>
</dbReference>
<feature type="transmembrane region" description="Helical" evidence="5">
    <location>
        <begin position="102"/>
        <end position="122"/>
    </location>
</feature>
<dbReference type="Pfam" id="PF10242">
    <property type="entry name" value="L_HMGIC_fpl"/>
    <property type="match status" value="1"/>
</dbReference>
<dbReference type="HOGENOM" id="CLU_084868_1_0_1"/>
<dbReference type="Bgee" id="ENSLOCG00000014763">
    <property type="expression patterns" value="Expressed in brain and 6 other cell types or tissues"/>
</dbReference>
<dbReference type="InterPro" id="IPR019372">
    <property type="entry name" value="LHFPL"/>
</dbReference>
<evidence type="ECO:0000256" key="3">
    <source>
        <dbReference type="ARBA" id="ARBA00022989"/>
    </source>
</evidence>
<protein>
    <submittedName>
        <fullName evidence="6">LHFPL tetraspan subfamily member 4b</fullName>
    </submittedName>
</protein>
<dbReference type="PANTHER" id="PTHR12489">
    <property type="entry name" value="LIPOMA HMGIC FUSION PARTNER-LIKE PROTEIN"/>
    <property type="match status" value="1"/>
</dbReference>
<accession>W5NC18</accession>
<dbReference type="OMA" id="PAESTWV"/>
<evidence type="ECO:0000256" key="2">
    <source>
        <dbReference type="ARBA" id="ARBA00022692"/>
    </source>
</evidence>
<dbReference type="InParanoid" id="W5NC18"/>
<dbReference type="EMBL" id="AHAT01006425">
    <property type="status" value="NOT_ANNOTATED_CDS"/>
    <property type="molecule type" value="Genomic_DNA"/>
</dbReference>
<dbReference type="EMBL" id="AHAT01006424">
    <property type="status" value="NOT_ANNOTATED_CDS"/>
    <property type="molecule type" value="Genomic_DNA"/>
</dbReference>
<comment type="subcellular location">
    <subcellularLocation>
        <location evidence="1">Membrane</location>
        <topology evidence="1">Multi-pass membrane protein</topology>
    </subcellularLocation>
</comment>
<feature type="transmembrane region" description="Helical" evidence="5">
    <location>
        <begin position="20"/>
        <end position="43"/>
    </location>
</feature>
<evidence type="ECO:0000256" key="5">
    <source>
        <dbReference type="SAM" id="Phobius"/>
    </source>
</evidence>
<keyword evidence="7" id="KW-1185">Reference proteome</keyword>
<reference evidence="6" key="2">
    <citation type="submission" date="2025-08" db="UniProtKB">
        <authorList>
            <consortium name="Ensembl"/>
        </authorList>
    </citation>
    <scope>IDENTIFICATION</scope>
</reference>
<name>W5NC18_LEPOC</name>